<reference evidence="6 7" key="1">
    <citation type="submission" date="2020-11" db="EMBL/GenBank/DDBJ databases">
        <title>Corynebacterium sp. MC1420.</title>
        <authorList>
            <person name="Zhou J."/>
        </authorList>
    </citation>
    <scope>NUCLEOTIDE SEQUENCE [LARGE SCALE GENOMIC DNA]</scope>
    <source>
        <strain evidence="6 7">MC1420</strain>
    </source>
</reference>
<keyword evidence="7" id="KW-1185">Reference proteome</keyword>
<gene>
    <name evidence="4 6" type="primary">mshD</name>
    <name evidence="6" type="ORF">G7Y29_08890</name>
</gene>
<dbReference type="InterPro" id="IPR050276">
    <property type="entry name" value="MshD_Acetyltransferase"/>
</dbReference>
<keyword evidence="2 4" id="KW-0677">Repeat</keyword>
<dbReference type="GO" id="GO:0035447">
    <property type="term" value="F:mycothiol synthase activity"/>
    <property type="evidence" value="ECO:0007669"/>
    <property type="project" value="UniProtKB-UniRule"/>
</dbReference>
<dbReference type="RefSeq" id="WP_165002231.1">
    <property type="nucleotide sequence ID" value="NZ_CP064955.1"/>
</dbReference>
<dbReference type="NCBIfam" id="TIGR03448">
    <property type="entry name" value="mycothiol_MshD"/>
    <property type="match status" value="1"/>
</dbReference>
<keyword evidence="1 4" id="KW-0808">Transferase</keyword>
<comment type="subunit">
    <text evidence="4">Monomer.</text>
</comment>
<proteinExistence type="inferred from homology"/>
<protein>
    <recommendedName>
        <fullName evidence="4">Mycothiol acetyltransferase</fullName>
        <shortName evidence="4">MSH acetyltransferase</shortName>
        <ecNumber evidence="4">2.3.1.189</ecNumber>
    </recommendedName>
    <alternativeName>
        <fullName evidence="4">Mycothiol synthase</fullName>
    </alternativeName>
</protein>
<dbReference type="Proteomes" id="UP000594586">
    <property type="component" value="Chromosome"/>
</dbReference>
<evidence type="ECO:0000256" key="2">
    <source>
        <dbReference type="ARBA" id="ARBA00022737"/>
    </source>
</evidence>
<dbReference type="AlphaFoldDB" id="A0A7T0PFL8"/>
<evidence type="ECO:0000313" key="6">
    <source>
        <dbReference type="EMBL" id="QPK82952.1"/>
    </source>
</evidence>
<name>A0A7T0PFL8_9CORY</name>
<feature type="domain" description="N-acetyltransferase" evidence="5">
    <location>
        <begin position="5"/>
        <end position="140"/>
    </location>
</feature>
<dbReference type="Pfam" id="PF00583">
    <property type="entry name" value="Acetyltransf_1"/>
    <property type="match status" value="1"/>
</dbReference>
<feature type="binding site" evidence="4">
    <location>
        <begin position="230"/>
        <end position="232"/>
    </location>
    <ligand>
        <name>acetyl-CoA</name>
        <dbReference type="ChEBI" id="CHEBI:57288"/>
        <label>2</label>
    </ligand>
</feature>
<dbReference type="CDD" id="cd04301">
    <property type="entry name" value="NAT_SF"/>
    <property type="match status" value="1"/>
</dbReference>
<comment type="similarity">
    <text evidence="4">Belongs to the acetyltransferase family. MshD subfamily.</text>
</comment>
<dbReference type="SUPFAM" id="SSF55729">
    <property type="entry name" value="Acyl-CoA N-acyltransferases (Nat)"/>
    <property type="match status" value="2"/>
</dbReference>
<dbReference type="PANTHER" id="PTHR43617">
    <property type="entry name" value="L-AMINO ACID N-ACETYLTRANSFERASE"/>
    <property type="match status" value="1"/>
</dbReference>
<feature type="binding site" evidence="4">
    <location>
        <begin position="269"/>
        <end position="274"/>
    </location>
    <ligand>
        <name>acetyl-CoA</name>
        <dbReference type="ChEBI" id="CHEBI:57288"/>
        <label>2</label>
    </ligand>
</feature>
<dbReference type="Gene3D" id="3.40.630.30">
    <property type="match status" value="1"/>
</dbReference>
<dbReference type="PANTHER" id="PTHR43617:SF31">
    <property type="entry name" value="MYCOTHIOL ACETYLTRANSFERASE"/>
    <property type="match status" value="1"/>
</dbReference>
<comment type="caution">
    <text evidence="4">Lacks conserved residue(s) required for the propagation of feature annotation.</text>
</comment>
<dbReference type="PIRSF" id="PIRSF021524">
    <property type="entry name" value="MSH_acetyltransferase"/>
    <property type="match status" value="1"/>
</dbReference>
<dbReference type="PROSITE" id="PS51186">
    <property type="entry name" value="GNAT"/>
    <property type="match status" value="2"/>
</dbReference>
<accession>A0A7T0PFL8</accession>
<evidence type="ECO:0000256" key="4">
    <source>
        <dbReference type="HAMAP-Rule" id="MF_01698"/>
    </source>
</evidence>
<feature type="binding site" evidence="4">
    <location>
        <position position="226"/>
    </location>
    <ligand>
        <name>1D-myo-inositol 2-(L-cysteinylamino)-2-deoxy-alpha-D-glucopyranoside</name>
        <dbReference type="ChEBI" id="CHEBI:58887"/>
    </ligand>
</feature>
<feature type="binding site" evidence="4">
    <location>
        <position position="33"/>
    </location>
    <ligand>
        <name>1D-myo-inositol 2-(L-cysteinylamino)-2-deoxy-alpha-D-glucopyranoside</name>
        <dbReference type="ChEBI" id="CHEBI:58887"/>
    </ligand>
</feature>
<dbReference type="GO" id="GO:0008999">
    <property type="term" value="F:protein-N-terminal-alanine acetyltransferase activity"/>
    <property type="evidence" value="ECO:0007669"/>
    <property type="project" value="TreeGrafter"/>
</dbReference>
<feature type="binding site" evidence="4">
    <location>
        <position position="179"/>
    </location>
    <ligand>
        <name>1D-myo-inositol 2-(L-cysteinylamino)-2-deoxy-alpha-D-glucopyranoside</name>
        <dbReference type="ChEBI" id="CHEBI:58887"/>
    </ligand>
</feature>
<dbReference type="GO" id="GO:0010125">
    <property type="term" value="P:mycothiol biosynthetic process"/>
    <property type="evidence" value="ECO:0007669"/>
    <property type="project" value="UniProtKB-UniRule"/>
</dbReference>
<dbReference type="KEGG" id="cqn:G7Y29_08890"/>
<evidence type="ECO:0000256" key="3">
    <source>
        <dbReference type="ARBA" id="ARBA00023315"/>
    </source>
</evidence>
<dbReference type="Pfam" id="PF13508">
    <property type="entry name" value="Acetyltransf_7"/>
    <property type="match status" value="1"/>
</dbReference>
<dbReference type="EMBL" id="CP064955">
    <property type="protein sequence ID" value="QPK82952.1"/>
    <property type="molecule type" value="Genomic_DNA"/>
</dbReference>
<feature type="domain" description="N-acetyltransferase" evidence="5">
    <location>
        <begin position="160"/>
        <end position="293"/>
    </location>
</feature>
<evidence type="ECO:0000313" key="7">
    <source>
        <dbReference type="Proteomes" id="UP000594586"/>
    </source>
</evidence>
<feature type="binding site" evidence="4">
    <location>
        <position position="264"/>
    </location>
    <ligand>
        <name>1D-myo-inositol 2-(L-cysteinylamino)-2-deoxy-alpha-D-glucopyranoside</name>
        <dbReference type="ChEBI" id="CHEBI:58887"/>
    </ligand>
</feature>
<dbReference type="InterPro" id="IPR016181">
    <property type="entry name" value="Acyl_CoA_acyltransferase"/>
</dbReference>
<dbReference type="HAMAP" id="MF_01698">
    <property type="entry name" value="MshD"/>
    <property type="match status" value="1"/>
</dbReference>
<evidence type="ECO:0000259" key="5">
    <source>
        <dbReference type="PROSITE" id="PS51186"/>
    </source>
</evidence>
<feature type="binding site" evidence="4">
    <location>
        <position position="218"/>
    </location>
    <ligand>
        <name>1D-myo-inositol 2-(L-cysteinylamino)-2-deoxy-alpha-D-glucopyranoside</name>
        <dbReference type="ChEBI" id="CHEBI:58887"/>
    </ligand>
</feature>
<keyword evidence="3 4" id="KW-0012">Acyltransferase</keyword>
<dbReference type="InterPro" id="IPR000182">
    <property type="entry name" value="GNAT_dom"/>
</dbReference>
<dbReference type="EC" id="2.3.1.189" evidence="4"/>
<feature type="binding site" evidence="4">
    <location>
        <begin position="237"/>
        <end position="243"/>
    </location>
    <ligand>
        <name>acetyl-CoA</name>
        <dbReference type="ChEBI" id="CHEBI:57288"/>
        <label>2</label>
    </ligand>
</feature>
<comment type="catalytic activity">
    <reaction evidence="4">
        <text>1D-myo-inositol 2-(L-cysteinylamino)-2-deoxy-alpha-D-glucopyranoside + acetyl-CoA = mycothiol + CoA + H(+)</text>
        <dbReference type="Rhea" id="RHEA:26172"/>
        <dbReference type="ChEBI" id="CHEBI:15378"/>
        <dbReference type="ChEBI" id="CHEBI:16768"/>
        <dbReference type="ChEBI" id="CHEBI:57287"/>
        <dbReference type="ChEBI" id="CHEBI:57288"/>
        <dbReference type="ChEBI" id="CHEBI:58887"/>
        <dbReference type="EC" id="2.3.1.189"/>
    </reaction>
</comment>
<comment type="function">
    <text evidence="4">Catalyzes the transfer of acetyl from acetyl-CoA to desacetylmycothiol (Cys-GlcN-Ins) to form mycothiol.</text>
</comment>
<sequence length="293" mass="32048">MTNPIKIETLPGDEARRLLAKVEDRDEVAAFSEQFLAGLNDARVAHTHLTHRAGDQLVGIAAIAGDSSVEMAVDPDFRRGGIGSALMAAVFEHAPGAGFWAHGDLPAAQALAARRGLSPTRELLVMEISGAALEEVAHATIPEGFEALSYSDAVARWGRAGVESAWLRANNEAFEWHPEQGGWDEERLHRAMEAEWFDPEGVRFLYEGESLAGFHWTKMHPDGTGEVYVVGLDSSYRRKGLGDPLLRIGLEFLAGRGSSQVKLYVEADNGPAVKRYENLGFVTAERHVVYRET</sequence>
<dbReference type="InterPro" id="IPR017813">
    <property type="entry name" value="Mycothiol_AcTrfase"/>
</dbReference>
<organism evidence="6 7">
    <name type="scientific">Corynebacterium qintianiae</name>
    <dbReference type="NCBI Taxonomy" id="2709392"/>
    <lineage>
        <taxon>Bacteria</taxon>
        <taxon>Bacillati</taxon>
        <taxon>Actinomycetota</taxon>
        <taxon>Actinomycetes</taxon>
        <taxon>Mycobacteriales</taxon>
        <taxon>Corynebacteriaceae</taxon>
        <taxon>Corynebacterium</taxon>
    </lineage>
</organism>
<evidence type="ECO:0000256" key="1">
    <source>
        <dbReference type="ARBA" id="ARBA00022679"/>
    </source>
</evidence>